<keyword evidence="4 6" id="KW-1133">Transmembrane helix</keyword>
<keyword evidence="3 6" id="KW-0812">Transmembrane</keyword>
<dbReference type="InterPro" id="IPR051204">
    <property type="entry name" value="ABC_transp_perm/SBD"/>
</dbReference>
<feature type="transmembrane region" description="Helical" evidence="6">
    <location>
        <begin position="65"/>
        <end position="92"/>
    </location>
</feature>
<sequence>MNYSSDNVLVQMYEWLTAESSWTGTGSIPQRILEHLGYTALAVGIAALIAVPLGLYIGHTGRGRVVVVSGAGILRALPTLGLVFLFVLLAGIGLMPPIWALVLLAIPPLLAGVYAGISSVDRTVVDAARAMGMSELQILFRVELPNGFKVVFGGVRAAVLQVLATVSVVAFISLGGLGVYLIEGTQLRDNGRLFGGALLIALLALAVDLVLAAVQRLSLSPGLRSRSRKPATHRRRQPSPAGLAEGTTA</sequence>
<dbReference type="Proteomes" id="UP001500784">
    <property type="component" value="Unassembled WGS sequence"/>
</dbReference>
<dbReference type="InterPro" id="IPR000515">
    <property type="entry name" value="MetI-like"/>
</dbReference>
<dbReference type="Gene3D" id="1.10.3720.10">
    <property type="entry name" value="MetI-like"/>
    <property type="match status" value="1"/>
</dbReference>
<dbReference type="SUPFAM" id="SSF161098">
    <property type="entry name" value="MetI-like"/>
    <property type="match status" value="1"/>
</dbReference>
<comment type="caution">
    <text evidence="9">The sequence shown here is derived from an EMBL/GenBank/DDBJ whole genome shotgun (WGS) entry which is preliminary data.</text>
</comment>
<evidence type="ECO:0000256" key="7">
    <source>
        <dbReference type="SAM" id="MobiDB-lite"/>
    </source>
</evidence>
<comment type="subcellular location">
    <subcellularLocation>
        <location evidence="6">Cell membrane</location>
        <topology evidence="6">Multi-pass membrane protein</topology>
    </subcellularLocation>
    <subcellularLocation>
        <location evidence="1">Membrane</location>
        <topology evidence="1">Multi-pass membrane protein</topology>
    </subcellularLocation>
</comment>
<dbReference type="EMBL" id="BAAALV010000002">
    <property type="protein sequence ID" value="GAA1912735.1"/>
    <property type="molecule type" value="Genomic_DNA"/>
</dbReference>
<accession>A0ABP5AIW2</accession>
<feature type="compositionally biased region" description="Basic residues" evidence="7">
    <location>
        <begin position="225"/>
        <end position="237"/>
    </location>
</feature>
<evidence type="ECO:0000256" key="4">
    <source>
        <dbReference type="ARBA" id="ARBA00022989"/>
    </source>
</evidence>
<evidence type="ECO:0000259" key="8">
    <source>
        <dbReference type="PROSITE" id="PS50928"/>
    </source>
</evidence>
<evidence type="ECO:0000256" key="5">
    <source>
        <dbReference type="ARBA" id="ARBA00023136"/>
    </source>
</evidence>
<gene>
    <name evidence="9" type="ORF">GCM10009688_17130</name>
</gene>
<feature type="transmembrane region" description="Helical" evidence="6">
    <location>
        <begin position="158"/>
        <end position="182"/>
    </location>
</feature>
<evidence type="ECO:0000256" key="3">
    <source>
        <dbReference type="ARBA" id="ARBA00022692"/>
    </source>
</evidence>
<feature type="domain" description="ABC transmembrane type-1" evidence="8">
    <location>
        <begin position="32"/>
        <end position="211"/>
    </location>
</feature>
<evidence type="ECO:0000256" key="2">
    <source>
        <dbReference type="ARBA" id="ARBA00022448"/>
    </source>
</evidence>
<dbReference type="RefSeq" id="WP_420831118.1">
    <property type="nucleotide sequence ID" value="NZ_BAAALV010000002.1"/>
</dbReference>
<keyword evidence="2 6" id="KW-0813">Transport</keyword>
<proteinExistence type="inferred from homology"/>
<protein>
    <submittedName>
        <fullName evidence="9">ABC transporter permease</fullName>
    </submittedName>
</protein>
<reference evidence="10" key="1">
    <citation type="journal article" date="2019" name="Int. J. Syst. Evol. Microbiol.">
        <title>The Global Catalogue of Microorganisms (GCM) 10K type strain sequencing project: providing services to taxonomists for standard genome sequencing and annotation.</title>
        <authorList>
            <consortium name="The Broad Institute Genomics Platform"/>
            <consortium name="The Broad Institute Genome Sequencing Center for Infectious Disease"/>
            <person name="Wu L."/>
            <person name="Ma J."/>
        </authorList>
    </citation>
    <scope>NUCLEOTIDE SEQUENCE [LARGE SCALE GENOMIC DNA]</scope>
    <source>
        <strain evidence="10">JCM 13316</strain>
    </source>
</reference>
<evidence type="ECO:0000256" key="6">
    <source>
        <dbReference type="RuleBase" id="RU363032"/>
    </source>
</evidence>
<dbReference type="Pfam" id="PF00528">
    <property type="entry name" value="BPD_transp_1"/>
    <property type="match status" value="1"/>
</dbReference>
<dbReference type="CDD" id="cd06261">
    <property type="entry name" value="TM_PBP2"/>
    <property type="match status" value="1"/>
</dbReference>
<name>A0ABP5AIW2_9MICC</name>
<comment type="similarity">
    <text evidence="6">Belongs to the binding-protein-dependent transport system permease family.</text>
</comment>
<feature type="region of interest" description="Disordered" evidence="7">
    <location>
        <begin position="223"/>
        <end position="249"/>
    </location>
</feature>
<dbReference type="PANTHER" id="PTHR30177">
    <property type="entry name" value="GLYCINE BETAINE/L-PROLINE TRANSPORT SYSTEM PERMEASE PROTEIN PROW"/>
    <property type="match status" value="1"/>
</dbReference>
<evidence type="ECO:0000256" key="1">
    <source>
        <dbReference type="ARBA" id="ARBA00004141"/>
    </source>
</evidence>
<dbReference type="PANTHER" id="PTHR30177:SF33">
    <property type="entry name" value="POSSIBLE OSMOPROTECTANT (GLYCINE BETAINE_CARNITINE_CHOLINE_L-PROLINE) TRANSPORT INTEGRAL MEMBRANE PROTEIN ABC TRANSPORTER PROZ"/>
    <property type="match status" value="1"/>
</dbReference>
<keyword evidence="10" id="KW-1185">Reference proteome</keyword>
<organism evidence="9 10">
    <name type="scientific">Arthrobacter gandavensis</name>
    <dbReference type="NCBI Taxonomy" id="169960"/>
    <lineage>
        <taxon>Bacteria</taxon>
        <taxon>Bacillati</taxon>
        <taxon>Actinomycetota</taxon>
        <taxon>Actinomycetes</taxon>
        <taxon>Micrococcales</taxon>
        <taxon>Micrococcaceae</taxon>
        <taxon>Arthrobacter</taxon>
    </lineage>
</organism>
<dbReference type="PROSITE" id="PS50928">
    <property type="entry name" value="ABC_TM1"/>
    <property type="match status" value="1"/>
</dbReference>
<evidence type="ECO:0000313" key="10">
    <source>
        <dbReference type="Proteomes" id="UP001500784"/>
    </source>
</evidence>
<evidence type="ECO:0000313" key="9">
    <source>
        <dbReference type="EMBL" id="GAA1912735.1"/>
    </source>
</evidence>
<feature type="transmembrane region" description="Helical" evidence="6">
    <location>
        <begin position="36"/>
        <end position="58"/>
    </location>
</feature>
<keyword evidence="5 6" id="KW-0472">Membrane</keyword>
<dbReference type="InterPro" id="IPR035906">
    <property type="entry name" value="MetI-like_sf"/>
</dbReference>
<feature type="transmembrane region" description="Helical" evidence="6">
    <location>
        <begin position="98"/>
        <end position="117"/>
    </location>
</feature>
<feature type="transmembrane region" description="Helical" evidence="6">
    <location>
        <begin position="194"/>
        <end position="219"/>
    </location>
</feature>